<dbReference type="AlphaFoldDB" id="A0A6A0AFD5"/>
<gene>
    <name evidence="2" type="ORF">HaLaN_30387</name>
</gene>
<organism evidence="2 3">
    <name type="scientific">Haematococcus lacustris</name>
    <name type="common">Green alga</name>
    <name type="synonym">Haematococcus pluvialis</name>
    <dbReference type="NCBI Taxonomy" id="44745"/>
    <lineage>
        <taxon>Eukaryota</taxon>
        <taxon>Viridiplantae</taxon>
        <taxon>Chlorophyta</taxon>
        <taxon>core chlorophytes</taxon>
        <taxon>Chlorophyceae</taxon>
        <taxon>CS clade</taxon>
        <taxon>Chlamydomonadales</taxon>
        <taxon>Haematococcaceae</taxon>
        <taxon>Haematococcus</taxon>
    </lineage>
</organism>
<keyword evidence="3" id="KW-1185">Reference proteome</keyword>
<evidence type="ECO:0000313" key="2">
    <source>
        <dbReference type="EMBL" id="GFH31358.1"/>
    </source>
</evidence>
<reference evidence="2 3" key="1">
    <citation type="submission" date="2020-02" db="EMBL/GenBank/DDBJ databases">
        <title>Draft genome sequence of Haematococcus lacustris strain NIES-144.</title>
        <authorList>
            <person name="Morimoto D."/>
            <person name="Nakagawa S."/>
            <person name="Yoshida T."/>
            <person name="Sawayama S."/>
        </authorList>
    </citation>
    <scope>NUCLEOTIDE SEQUENCE [LARGE SCALE GENOMIC DNA]</scope>
    <source>
        <strain evidence="2 3">NIES-144</strain>
    </source>
</reference>
<name>A0A6A0AFD5_HAELA</name>
<feature type="region of interest" description="Disordered" evidence="1">
    <location>
        <begin position="1"/>
        <end position="26"/>
    </location>
</feature>
<sequence>MLRASYGSLMRGASHQVTEHNRRPSRKRCCGPHLLTAAFMRTPHPSTVTLPLGHLSRIGGRPGRAGISGRLADHGCVSAASNGSRLPGCYLEYMLAWCMRFGDSRPTKRLRDSSPLVPH</sequence>
<comment type="caution">
    <text evidence="2">The sequence shown here is derived from an EMBL/GenBank/DDBJ whole genome shotgun (WGS) entry which is preliminary data.</text>
</comment>
<evidence type="ECO:0000313" key="3">
    <source>
        <dbReference type="Proteomes" id="UP000485058"/>
    </source>
</evidence>
<proteinExistence type="predicted"/>
<protein>
    <submittedName>
        <fullName evidence="2">Uncharacterized protein</fullName>
    </submittedName>
</protein>
<dbReference type="EMBL" id="BLLF01005563">
    <property type="protein sequence ID" value="GFH31358.1"/>
    <property type="molecule type" value="Genomic_DNA"/>
</dbReference>
<dbReference type="Proteomes" id="UP000485058">
    <property type="component" value="Unassembled WGS sequence"/>
</dbReference>
<evidence type="ECO:0000256" key="1">
    <source>
        <dbReference type="SAM" id="MobiDB-lite"/>
    </source>
</evidence>
<accession>A0A6A0AFD5</accession>